<dbReference type="Pfam" id="PF04987">
    <property type="entry name" value="PigN"/>
    <property type="match status" value="1"/>
</dbReference>
<dbReference type="InterPro" id="IPR017852">
    <property type="entry name" value="GPI_EtnP_transferase_1_C"/>
</dbReference>
<feature type="domain" description="GPI ethanolamine phosphate transferase 1 C-terminal" evidence="2">
    <location>
        <begin position="63"/>
        <end position="208"/>
    </location>
</feature>
<dbReference type="AlphaFoldDB" id="A0A834MBI0"/>
<dbReference type="OrthoDB" id="2748310at2759"/>
<dbReference type="UniPathway" id="UPA00196"/>
<comment type="function">
    <text evidence="1">Ethanolamine phosphate transferase involved in glycosylphosphatidylinositol-anchor biosynthesis. Transfers ethanolamine phosphate to the first alpha-1,4-linked mannose of the glycosylphosphatidylinositol precursor of GPI-anchor.</text>
</comment>
<comment type="caution">
    <text evidence="1">Lacks conserved residue(s) required for the propagation of feature annotation.</text>
</comment>
<accession>A0A834MBI0</accession>
<feature type="transmembrane region" description="Helical" evidence="1">
    <location>
        <begin position="76"/>
        <end position="94"/>
    </location>
</feature>
<evidence type="ECO:0000313" key="3">
    <source>
        <dbReference type="EMBL" id="KAF7277588.1"/>
    </source>
</evidence>
<sequence length="220" mass="25711">MKTTFDLAIYVLGSVAWFVLFYVMFCRAKLQTLEGCNTADYKIFLFQFQCLVLAFLYNISLELGFIANNSFVNHQVTNRLTTTFFGFTPFYFLVSSNYEALFSEVCVTILCIWFLIKSKILQTMDSMNIIHYTIFDTYKSRANIHSDMFRRPVLFIVFIFIGFFSTGNIVSLNFFDPMWIRAFLLAFSPFKMMSLILMKITAPLLFLSQREHSSNVLYNV</sequence>
<dbReference type="EC" id="2.-.-.-" evidence="1"/>
<keyword evidence="1" id="KW-0337">GPI-anchor biosynthesis</keyword>
<evidence type="ECO:0000256" key="1">
    <source>
        <dbReference type="RuleBase" id="RU367138"/>
    </source>
</evidence>
<feature type="transmembrane region" description="Helical" evidence="1">
    <location>
        <begin position="7"/>
        <end position="25"/>
    </location>
</feature>
<dbReference type="EMBL" id="JAACXV010000659">
    <property type="protein sequence ID" value="KAF7277588.1"/>
    <property type="molecule type" value="Genomic_DNA"/>
</dbReference>
<organism evidence="3 4">
    <name type="scientific">Rhynchophorus ferrugineus</name>
    <name type="common">Red palm weevil</name>
    <name type="synonym">Curculio ferrugineus</name>
    <dbReference type="NCBI Taxonomy" id="354439"/>
    <lineage>
        <taxon>Eukaryota</taxon>
        <taxon>Metazoa</taxon>
        <taxon>Ecdysozoa</taxon>
        <taxon>Arthropoda</taxon>
        <taxon>Hexapoda</taxon>
        <taxon>Insecta</taxon>
        <taxon>Pterygota</taxon>
        <taxon>Neoptera</taxon>
        <taxon>Endopterygota</taxon>
        <taxon>Coleoptera</taxon>
        <taxon>Polyphaga</taxon>
        <taxon>Cucujiformia</taxon>
        <taxon>Curculionidae</taxon>
        <taxon>Dryophthorinae</taxon>
        <taxon>Rhynchophorus</taxon>
    </lineage>
</organism>
<dbReference type="GO" id="GO:0005789">
    <property type="term" value="C:endoplasmic reticulum membrane"/>
    <property type="evidence" value="ECO:0007669"/>
    <property type="project" value="UniProtKB-SubCell"/>
</dbReference>
<feature type="non-terminal residue" evidence="3">
    <location>
        <position position="1"/>
    </location>
</feature>
<gene>
    <name evidence="3" type="ORF">GWI33_006070</name>
</gene>
<feature type="transmembrane region" description="Helical" evidence="1">
    <location>
        <begin position="45"/>
        <end position="64"/>
    </location>
</feature>
<comment type="subcellular location">
    <subcellularLocation>
        <location evidence="1">Endoplasmic reticulum membrane</location>
        <topology evidence="1">Multi-pass membrane protein</topology>
    </subcellularLocation>
</comment>
<proteinExistence type="inferred from homology"/>
<keyword evidence="1" id="KW-0256">Endoplasmic reticulum</keyword>
<keyword evidence="4" id="KW-1185">Reference proteome</keyword>
<feature type="transmembrane region" description="Helical" evidence="1">
    <location>
        <begin position="153"/>
        <end position="172"/>
    </location>
</feature>
<keyword evidence="1" id="KW-1133">Transmembrane helix</keyword>
<keyword evidence="1" id="KW-0472">Membrane</keyword>
<keyword evidence="1" id="KW-0812">Transmembrane</keyword>
<dbReference type="InterPro" id="IPR007070">
    <property type="entry name" value="GPI_EtnP_transferase_1"/>
</dbReference>
<feature type="transmembrane region" description="Helical" evidence="1">
    <location>
        <begin position="178"/>
        <end position="198"/>
    </location>
</feature>
<name>A0A834MBI0_RHYFE</name>
<reference evidence="3" key="1">
    <citation type="submission" date="2020-08" db="EMBL/GenBank/DDBJ databases">
        <title>Genome sequencing and assembly of the red palm weevil Rhynchophorus ferrugineus.</title>
        <authorList>
            <person name="Dias G.B."/>
            <person name="Bergman C.M."/>
            <person name="Manee M."/>
        </authorList>
    </citation>
    <scope>NUCLEOTIDE SEQUENCE</scope>
    <source>
        <strain evidence="3">AA-2017</strain>
        <tissue evidence="3">Whole larva</tissue>
    </source>
</reference>
<keyword evidence="1" id="KW-0808">Transferase</keyword>
<dbReference type="GO" id="GO:0051377">
    <property type="term" value="F:mannose-ethanolamine phosphotransferase activity"/>
    <property type="evidence" value="ECO:0007669"/>
    <property type="project" value="UniProtKB-UniRule"/>
</dbReference>
<dbReference type="Proteomes" id="UP000625711">
    <property type="component" value="Unassembled WGS sequence"/>
</dbReference>
<dbReference type="GO" id="GO:0006506">
    <property type="term" value="P:GPI anchor biosynthetic process"/>
    <property type="evidence" value="ECO:0007669"/>
    <property type="project" value="UniProtKB-UniPathway"/>
</dbReference>
<evidence type="ECO:0000313" key="4">
    <source>
        <dbReference type="Proteomes" id="UP000625711"/>
    </source>
</evidence>
<comment type="caution">
    <text evidence="3">The sequence shown here is derived from an EMBL/GenBank/DDBJ whole genome shotgun (WGS) entry which is preliminary data.</text>
</comment>
<protein>
    <recommendedName>
        <fullName evidence="1">GPI ethanolamine phosphate transferase 1</fullName>
        <ecNumber evidence="1">2.-.-.-</ecNumber>
    </recommendedName>
</protein>
<evidence type="ECO:0000259" key="2">
    <source>
        <dbReference type="Pfam" id="PF04987"/>
    </source>
</evidence>
<feature type="transmembrane region" description="Helical" evidence="1">
    <location>
        <begin position="100"/>
        <end position="116"/>
    </location>
</feature>
<comment type="pathway">
    <text evidence="1">Glycolipid biosynthesis; glycosylphosphatidylinositol-anchor biosynthesis.</text>
</comment>
<dbReference type="PANTHER" id="PTHR12250:SF0">
    <property type="entry name" value="GPI ETHANOLAMINE PHOSPHATE TRANSFERASE 1"/>
    <property type="match status" value="1"/>
</dbReference>
<dbReference type="PANTHER" id="PTHR12250">
    <property type="entry name" value="PHOSPHATIDYLINOSITOL GLYCAN, CLASS N"/>
    <property type="match status" value="1"/>
</dbReference>
<comment type="similarity">
    <text evidence="1">Belongs to the PIGG/PIGN/PIGO family. PIGN subfamily.</text>
</comment>